<keyword evidence="8" id="KW-1185">Reference proteome</keyword>
<keyword evidence="4" id="KW-0456">Lyase</keyword>
<dbReference type="SUPFAM" id="SSF48230">
    <property type="entry name" value="Chondroitin AC/alginate lyase"/>
    <property type="match status" value="1"/>
</dbReference>
<evidence type="ECO:0000259" key="6">
    <source>
        <dbReference type="Pfam" id="PF16889"/>
    </source>
</evidence>
<dbReference type="Pfam" id="PF07940">
    <property type="entry name" value="Hepar_II_III_C"/>
    <property type="match status" value="1"/>
</dbReference>
<dbReference type="PANTHER" id="PTHR39210:SF1">
    <property type="entry name" value="HEPARIN-SULFATE LYASE"/>
    <property type="match status" value="1"/>
</dbReference>
<sequence length="705" mass="81599">MNWMIKLINLGKELFNLGLKKSCFRIGYEILNRSGARCYLQPIKPCHNVARAAYLGKTAMDIQQFRREKKPFFMPPREELAAGLKRIPLLSREKILQEAIRAENGQIKCFSRWRADYGNPVNWHLNPVRGVSWPLNVHWSKVLTYEKQCGDCKLTWEINRFPHLYTWIRAYACTGDSRWLKAWVSQLKAWEQDNPYRSGLNWHSGQELAMRSLGWIAGLYVFMEDKSLQEEDFTRLLRLLYLHGEHIYTNINYARLAVHNNHLIGEALLLYALGALFPWMRGANKWKRKGRELLEQDCLRQFYSDGGYCQSSHNYHRLALHYYLWACRVGECLGEPFDEEIYRTLHRSLNYLRSMLNEQDGRLPNWGCNDGALLCPWTSCDYSDFRPVLNALSYLTTAGRCFIDGPWNEELLWFWGIKALMQPVGEYQYQNIACFPESGLYCIRQGPGDFAVLRCGSLHERFGQADQLHLDIWWRGLNVARDGGSYLYNDELSYHRYFMGTASHNTITVDGQNQMLLIRRFKWLELVKAGKVGLNKTAHQLEAAGEHYGYCRLPGKVVHRRRVILTDGIYVIIDYLTQTGATKHDYAIHWLLGPWPCNMVKYHSWWRVDQATPAGGHTLNIVVLDKEFKPVADDNGTIVKGEAEPSPRGWESRYYGRRQAVTSVQVNCSTDKDICVISIFAPPEVNAPTMVNGNILDGKIKLNLT</sequence>
<dbReference type="PANTHER" id="PTHR39210">
    <property type="entry name" value="HEPARIN-SULFATE LYASE"/>
    <property type="match status" value="1"/>
</dbReference>
<evidence type="ECO:0000256" key="1">
    <source>
        <dbReference type="ARBA" id="ARBA00004418"/>
    </source>
</evidence>
<comment type="subcellular location">
    <subcellularLocation>
        <location evidence="1">Periplasm</location>
    </subcellularLocation>
</comment>
<organism evidence="7 8">
    <name type="scientific">Desulfotruncus arcticus DSM 17038</name>
    <dbReference type="NCBI Taxonomy" id="1121424"/>
    <lineage>
        <taxon>Bacteria</taxon>
        <taxon>Bacillati</taxon>
        <taxon>Bacillota</taxon>
        <taxon>Clostridia</taxon>
        <taxon>Eubacteriales</taxon>
        <taxon>Desulfallaceae</taxon>
        <taxon>Desulfotruncus</taxon>
    </lineage>
</organism>
<feature type="domain" description="Heparinase II/III-like C-terminal" evidence="5">
    <location>
        <begin position="434"/>
        <end position="608"/>
    </location>
</feature>
<dbReference type="AlphaFoldDB" id="A0A1I2VIN3"/>
<protein>
    <submittedName>
        <fullName evidence="7">Heparinase II/III N-terminus</fullName>
    </submittedName>
</protein>
<keyword evidence="2" id="KW-0732">Signal</keyword>
<name>A0A1I2VIN3_9FIRM</name>
<evidence type="ECO:0000313" key="8">
    <source>
        <dbReference type="Proteomes" id="UP000199337"/>
    </source>
</evidence>
<feature type="domain" description="Heparin-sulfate lyase N-terminal" evidence="6">
    <location>
        <begin position="108"/>
        <end position="333"/>
    </location>
</feature>
<dbReference type="EMBL" id="FOOX01000011">
    <property type="protein sequence ID" value="SFG89000.1"/>
    <property type="molecule type" value="Genomic_DNA"/>
</dbReference>
<evidence type="ECO:0000256" key="2">
    <source>
        <dbReference type="ARBA" id="ARBA00022729"/>
    </source>
</evidence>
<dbReference type="RefSeq" id="WP_092472219.1">
    <property type="nucleotide sequence ID" value="NZ_FOOX01000011.1"/>
</dbReference>
<dbReference type="GO" id="GO:0016829">
    <property type="term" value="F:lyase activity"/>
    <property type="evidence" value="ECO:0007669"/>
    <property type="project" value="UniProtKB-KW"/>
</dbReference>
<accession>A0A1I2VIN3</accession>
<dbReference type="Proteomes" id="UP000199337">
    <property type="component" value="Unassembled WGS sequence"/>
</dbReference>
<dbReference type="STRING" id="341036.SAMN05660649_03034"/>
<gene>
    <name evidence="7" type="ORF">SAMN05660649_03034</name>
</gene>
<dbReference type="GO" id="GO:0042597">
    <property type="term" value="C:periplasmic space"/>
    <property type="evidence" value="ECO:0007669"/>
    <property type="project" value="UniProtKB-SubCell"/>
</dbReference>
<evidence type="ECO:0000313" key="7">
    <source>
        <dbReference type="EMBL" id="SFG89000.1"/>
    </source>
</evidence>
<dbReference type="Pfam" id="PF16889">
    <property type="entry name" value="Hepar_II_III_N"/>
    <property type="match status" value="1"/>
</dbReference>
<reference evidence="8" key="1">
    <citation type="submission" date="2016-10" db="EMBL/GenBank/DDBJ databases">
        <authorList>
            <person name="Varghese N."/>
            <person name="Submissions S."/>
        </authorList>
    </citation>
    <scope>NUCLEOTIDE SEQUENCE [LARGE SCALE GENOMIC DNA]</scope>
    <source>
        <strain evidence="8">DSM 17038</strain>
    </source>
</reference>
<dbReference type="InterPro" id="IPR012480">
    <property type="entry name" value="Hepar_II_III_C"/>
</dbReference>
<evidence type="ECO:0000259" key="5">
    <source>
        <dbReference type="Pfam" id="PF07940"/>
    </source>
</evidence>
<proteinExistence type="predicted"/>
<dbReference type="OrthoDB" id="7335480at2"/>
<dbReference type="InterPro" id="IPR031680">
    <property type="entry name" value="Hepar_II_III_N"/>
</dbReference>
<dbReference type="InterPro" id="IPR008929">
    <property type="entry name" value="Chondroitin_lyas"/>
</dbReference>
<evidence type="ECO:0000256" key="3">
    <source>
        <dbReference type="ARBA" id="ARBA00022764"/>
    </source>
</evidence>
<keyword evidence="3" id="KW-0574">Periplasm</keyword>
<evidence type="ECO:0000256" key="4">
    <source>
        <dbReference type="ARBA" id="ARBA00023239"/>
    </source>
</evidence>
<dbReference type="Gene3D" id="1.50.10.100">
    <property type="entry name" value="Chondroitin AC/alginate lyase"/>
    <property type="match status" value="1"/>
</dbReference>
<dbReference type="Gene3D" id="2.70.98.70">
    <property type="match status" value="1"/>
</dbReference>